<dbReference type="Proteomes" id="UP000002415">
    <property type="component" value="Chromosome"/>
</dbReference>
<gene>
    <name evidence="2" type="ordered locus">Fnod_1320</name>
</gene>
<evidence type="ECO:0000259" key="1">
    <source>
        <dbReference type="Pfam" id="PF10728"/>
    </source>
</evidence>
<dbReference type="PANTHER" id="PTHR40459">
    <property type="entry name" value="CONSERVED HYPOTHETICAL ALANINE AND LEUCINE RICH PROTEIN"/>
    <property type="match status" value="1"/>
</dbReference>
<protein>
    <recommendedName>
        <fullName evidence="1">DUF2520 domain-containing protein</fullName>
    </recommendedName>
</protein>
<dbReference type="InterPro" id="IPR036291">
    <property type="entry name" value="NAD(P)-bd_dom_sf"/>
</dbReference>
<dbReference type="eggNOG" id="COG5495">
    <property type="taxonomic scope" value="Bacteria"/>
</dbReference>
<dbReference type="InterPro" id="IPR008927">
    <property type="entry name" value="6-PGluconate_DH-like_C_sf"/>
</dbReference>
<dbReference type="Gene3D" id="1.10.1040.20">
    <property type="entry name" value="ProC-like, C-terminal domain"/>
    <property type="match status" value="1"/>
</dbReference>
<dbReference type="STRING" id="381764.Fnod_1320"/>
<proteinExistence type="predicted"/>
<accession>A7HMN4</accession>
<feature type="domain" description="DUF2520" evidence="1">
    <location>
        <begin position="131"/>
        <end position="248"/>
    </location>
</feature>
<reference evidence="2 3" key="2">
    <citation type="journal article" date="2009" name="Proc. Natl. Acad. Sci. U.S.A.">
        <title>On the chimeric nature, thermophilic origin, and phylogenetic placement of the Thermotogales.</title>
        <authorList>
            <person name="Zhaxybayeva O."/>
            <person name="Swithers K.S."/>
            <person name="Lapierre P."/>
            <person name="Fournier G.P."/>
            <person name="Bickhart D.M."/>
            <person name="DeBoy R.T."/>
            <person name="Nelson K.E."/>
            <person name="Nesbo C.L."/>
            <person name="Doolittle W.F."/>
            <person name="Gogarten J.P."/>
            <person name="Noll K.M."/>
        </authorList>
    </citation>
    <scope>NUCLEOTIDE SEQUENCE [LARGE SCALE GENOMIC DNA]</scope>
    <source>
        <strain evidence="3">ATCC 35602 / DSM 5306 / Rt17-B1</strain>
    </source>
</reference>
<sequence length="268" mass="30175">MSTKSPSKLFINIVGIGKVSSSIARQLKGKTKFGHILSRDRAKAEQLAKELDGIPVTYDDDFLLDGIVLFGVNDSVLPYIQQKLERKVNNIIAVHFSGFHSSAIFPEEWSPVSMHPNCSVADEYYSFKDVLFGIEGSEKGLEIAKKIVKLVGGKYVTISTHDKALYHLAAVISSNFPMALAYLSLKIYEDIGIDNENARKIISTLMESVSKNISKYDLKDALTGPVKRKDWKVVEEEGKVFKEFFKEKYGINEDLYQQFVKILRKIVL</sequence>
<dbReference type="PANTHER" id="PTHR40459:SF1">
    <property type="entry name" value="CONSERVED HYPOTHETICAL ALANINE AND LEUCINE RICH PROTEIN"/>
    <property type="match status" value="1"/>
</dbReference>
<organism evidence="2 3">
    <name type="scientific">Fervidobacterium nodosum (strain ATCC 35602 / DSM 5306 / Rt17-B1)</name>
    <dbReference type="NCBI Taxonomy" id="381764"/>
    <lineage>
        <taxon>Bacteria</taxon>
        <taxon>Thermotogati</taxon>
        <taxon>Thermotogota</taxon>
        <taxon>Thermotogae</taxon>
        <taxon>Thermotogales</taxon>
        <taxon>Fervidobacteriaceae</taxon>
        <taxon>Fervidobacterium</taxon>
    </lineage>
</organism>
<dbReference type="InterPro" id="IPR018931">
    <property type="entry name" value="DUF2520"/>
</dbReference>
<reference evidence="2 3" key="1">
    <citation type="submission" date="2007-07" db="EMBL/GenBank/DDBJ databases">
        <title>Complete sequence of Fervidobacterium nodosum Rt17-B1.</title>
        <authorList>
            <consortium name="US DOE Joint Genome Institute"/>
            <person name="Copeland A."/>
            <person name="Lucas S."/>
            <person name="Lapidus A."/>
            <person name="Barry K."/>
            <person name="Glavina del Rio T."/>
            <person name="Dalin E."/>
            <person name="Tice H."/>
            <person name="Pitluck S."/>
            <person name="Saunders E."/>
            <person name="Brettin T."/>
            <person name="Bruce D."/>
            <person name="Detter J.C."/>
            <person name="Han C."/>
            <person name="Schmutz J."/>
            <person name="Larimer F."/>
            <person name="Land M."/>
            <person name="Hauser L."/>
            <person name="Kyrpides N."/>
            <person name="Mikhailova N."/>
            <person name="Nelson K."/>
            <person name="Gogarten J.P."/>
            <person name="Noll K."/>
            <person name="Richardson P."/>
        </authorList>
    </citation>
    <scope>NUCLEOTIDE SEQUENCE [LARGE SCALE GENOMIC DNA]</scope>
    <source>
        <strain evidence="3">ATCC 35602 / DSM 5306 / Rt17-B1</strain>
    </source>
</reference>
<dbReference type="InterPro" id="IPR037108">
    <property type="entry name" value="TM1727-like_C_sf"/>
</dbReference>
<dbReference type="AlphaFoldDB" id="A7HMN4"/>
<dbReference type="SUPFAM" id="SSF48179">
    <property type="entry name" value="6-phosphogluconate dehydrogenase C-terminal domain-like"/>
    <property type="match status" value="1"/>
</dbReference>
<name>A7HMN4_FERNB</name>
<evidence type="ECO:0000313" key="3">
    <source>
        <dbReference type="Proteomes" id="UP000002415"/>
    </source>
</evidence>
<dbReference type="RefSeq" id="WP_011994476.1">
    <property type="nucleotide sequence ID" value="NC_009718.1"/>
</dbReference>
<dbReference type="Gene3D" id="3.40.50.720">
    <property type="entry name" value="NAD(P)-binding Rossmann-like Domain"/>
    <property type="match status" value="1"/>
</dbReference>
<keyword evidence="3" id="KW-1185">Reference proteome</keyword>
<dbReference type="Pfam" id="PF10728">
    <property type="entry name" value="DUF2520"/>
    <property type="match status" value="1"/>
</dbReference>
<dbReference type="EMBL" id="CP000771">
    <property type="protein sequence ID" value="ABS61167.1"/>
    <property type="molecule type" value="Genomic_DNA"/>
</dbReference>
<dbReference type="HOGENOM" id="CLU_055635_1_0_0"/>
<dbReference type="SUPFAM" id="SSF51735">
    <property type="entry name" value="NAD(P)-binding Rossmann-fold domains"/>
    <property type="match status" value="1"/>
</dbReference>
<evidence type="ECO:0000313" key="2">
    <source>
        <dbReference type="EMBL" id="ABS61167.1"/>
    </source>
</evidence>
<dbReference type="KEGG" id="fno:Fnod_1320"/>